<dbReference type="PANTHER" id="PTHR10357">
    <property type="entry name" value="ALPHA-AMYLASE FAMILY MEMBER"/>
    <property type="match status" value="1"/>
</dbReference>
<dbReference type="InterPro" id="IPR006047">
    <property type="entry name" value="GH13_cat_dom"/>
</dbReference>
<evidence type="ECO:0000259" key="2">
    <source>
        <dbReference type="SMART" id="SM00642"/>
    </source>
</evidence>
<comment type="similarity">
    <text evidence="1">Belongs to the glycosyl hydrolase 13 family.</text>
</comment>
<dbReference type="OrthoDB" id="9043248at2"/>
<dbReference type="Proteomes" id="UP000275356">
    <property type="component" value="Unassembled WGS sequence"/>
</dbReference>
<evidence type="ECO:0000313" key="3">
    <source>
        <dbReference type="EMBL" id="ROR96914.1"/>
    </source>
</evidence>
<dbReference type="CDD" id="cd11332">
    <property type="entry name" value="AmyAc_OligoGlu_TS"/>
    <property type="match status" value="1"/>
</dbReference>
<organism evidence="3 4">
    <name type="scientific">Salana multivorans</name>
    <dbReference type="NCBI Taxonomy" id="120377"/>
    <lineage>
        <taxon>Bacteria</taxon>
        <taxon>Bacillati</taxon>
        <taxon>Actinomycetota</taxon>
        <taxon>Actinomycetes</taxon>
        <taxon>Micrococcales</taxon>
        <taxon>Beutenbergiaceae</taxon>
        <taxon>Salana</taxon>
    </lineage>
</organism>
<sequence>MSSAPQHPVDDAGRPWWHDAVIYQVYPRSFADANGDGMGDLAGVTAHLDHLAALGVDAIWLSPFYTSPQSDCGYDVADYLDVDPMFGTLADLDDLVAQAHGRGLRVVVDIVPNHSSSAHRLFQAALTAGPGSPERAMYVFRDGRGERGELPPNAWPGGDDGSAWTRVREADGAWGQWYLHIFGIDQPDWDWTNPAVADMFDDVLRFWLDRGVDGFRIDVAHGMAKEDGLPDRAIAPWEGWVIPTVDPATRPPMWDQDAVHDIHRRWRRVVDEHTAAQRARRTADDPAYDDRILVAEAWLEPERLQLYLRPDELHQAFNPDLLVTPWRADDLVAAITTSLETCAAVGAMPTWVLSNHDIVRHATRLGYAADRPLGGGIGPRDEQPDRELGQRRGRAASLLMMALPGGVYLYEGEELGLPEVTDLPDEARLDYVFLESGGAQVGRDGCRVPIPWRADAPAFGFSPTGRSWLPQPEWFREFAADVQELDPDSTLWLYRRALRLRRDLDLGGPASSVEARDGLVVVTRPASCVVANTTGESVEVAVPAGLAPVLVSLGDAGGVPRVGEDRWAVPGDVTVWFG</sequence>
<dbReference type="GO" id="GO:0009313">
    <property type="term" value="P:oligosaccharide catabolic process"/>
    <property type="evidence" value="ECO:0007669"/>
    <property type="project" value="TreeGrafter"/>
</dbReference>
<dbReference type="InterPro" id="IPR045857">
    <property type="entry name" value="O16G_dom_2"/>
</dbReference>
<reference evidence="3 4" key="1">
    <citation type="submission" date="2018-11" db="EMBL/GenBank/DDBJ databases">
        <title>Sequencing the genomes of 1000 actinobacteria strains.</title>
        <authorList>
            <person name="Klenk H.-P."/>
        </authorList>
    </citation>
    <scope>NUCLEOTIDE SEQUENCE [LARGE SCALE GENOMIC DNA]</scope>
    <source>
        <strain evidence="3 4">DSM 13521</strain>
    </source>
</reference>
<dbReference type="Pfam" id="PF00128">
    <property type="entry name" value="Alpha-amylase"/>
    <property type="match status" value="1"/>
</dbReference>
<feature type="domain" description="Glycosyl hydrolase family 13 catalytic" evidence="2">
    <location>
        <begin position="24"/>
        <end position="447"/>
    </location>
</feature>
<proteinExistence type="inferred from homology"/>
<dbReference type="EMBL" id="RKHQ01000001">
    <property type="protein sequence ID" value="ROR96914.1"/>
    <property type="molecule type" value="Genomic_DNA"/>
</dbReference>
<dbReference type="RefSeq" id="WP_123739029.1">
    <property type="nucleotide sequence ID" value="NZ_RKHQ01000001.1"/>
</dbReference>
<dbReference type="GO" id="GO:0004556">
    <property type="term" value="F:alpha-amylase activity"/>
    <property type="evidence" value="ECO:0007669"/>
    <property type="project" value="TreeGrafter"/>
</dbReference>
<dbReference type="Gene3D" id="3.20.20.80">
    <property type="entry name" value="Glycosidases"/>
    <property type="match status" value="2"/>
</dbReference>
<accession>A0A3N2DBR9</accession>
<keyword evidence="4" id="KW-1185">Reference proteome</keyword>
<comment type="caution">
    <text evidence="3">The sequence shown here is derived from an EMBL/GenBank/DDBJ whole genome shotgun (WGS) entry which is preliminary data.</text>
</comment>
<gene>
    <name evidence="3" type="ORF">EDD28_1507</name>
</gene>
<evidence type="ECO:0000313" key="4">
    <source>
        <dbReference type="Proteomes" id="UP000275356"/>
    </source>
</evidence>
<evidence type="ECO:0000256" key="1">
    <source>
        <dbReference type="ARBA" id="ARBA00008061"/>
    </source>
</evidence>
<dbReference type="SMART" id="SM00642">
    <property type="entry name" value="Aamy"/>
    <property type="match status" value="1"/>
</dbReference>
<name>A0A3N2DBR9_9MICO</name>
<protein>
    <submittedName>
        <fullName evidence="3">Alpha-glucosidase</fullName>
    </submittedName>
</protein>
<dbReference type="Gene3D" id="3.90.400.10">
    <property type="entry name" value="Oligo-1,6-glucosidase, Domain 2"/>
    <property type="match status" value="1"/>
</dbReference>
<dbReference type="AlphaFoldDB" id="A0A3N2DBR9"/>
<dbReference type="InterPro" id="IPR017853">
    <property type="entry name" value="GH"/>
</dbReference>
<dbReference type="SUPFAM" id="SSF51445">
    <property type="entry name" value="(Trans)glycosidases"/>
    <property type="match status" value="1"/>
</dbReference>
<dbReference type="PANTHER" id="PTHR10357:SF179">
    <property type="entry name" value="NEUTRAL AND BASIC AMINO ACID TRANSPORT PROTEIN RBAT"/>
    <property type="match status" value="1"/>
</dbReference>